<proteinExistence type="predicted"/>
<dbReference type="SMART" id="SM00671">
    <property type="entry name" value="SEL1"/>
    <property type="match status" value="2"/>
</dbReference>
<accession>A0A015K3N4</accession>
<dbReference type="PROSITE" id="PS50011">
    <property type="entry name" value="PROTEIN_KINASE_DOM"/>
    <property type="match status" value="1"/>
</dbReference>
<reference evidence="2 3" key="1">
    <citation type="submission" date="2014-02" db="EMBL/GenBank/DDBJ databases">
        <title>Single nucleus genome sequencing reveals high similarity among nuclei of an endomycorrhizal fungus.</title>
        <authorList>
            <person name="Lin K."/>
            <person name="Geurts R."/>
            <person name="Zhang Z."/>
            <person name="Limpens E."/>
            <person name="Saunders D.G."/>
            <person name="Mu D."/>
            <person name="Pang E."/>
            <person name="Cao H."/>
            <person name="Cha H."/>
            <person name="Lin T."/>
            <person name="Zhou Q."/>
            <person name="Shang Y."/>
            <person name="Li Y."/>
            <person name="Ivanov S."/>
            <person name="Sharma T."/>
            <person name="Velzen R.V."/>
            <person name="Ruijter N.D."/>
            <person name="Aanen D.K."/>
            <person name="Win J."/>
            <person name="Kamoun S."/>
            <person name="Bisseling T."/>
            <person name="Huang S."/>
        </authorList>
    </citation>
    <scope>NUCLEOTIDE SEQUENCE [LARGE SCALE GENOMIC DNA]</scope>
    <source>
        <strain evidence="3">DAOM197198w</strain>
    </source>
</reference>
<dbReference type="EMBL" id="JEMT01028646">
    <property type="protein sequence ID" value="EXX54041.1"/>
    <property type="molecule type" value="Genomic_DNA"/>
</dbReference>
<dbReference type="HOGENOM" id="CLU_000288_102_3_1"/>
<dbReference type="InterPro" id="IPR011009">
    <property type="entry name" value="Kinase-like_dom_sf"/>
</dbReference>
<evidence type="ECO:0000313" key="3">
    <source>
        <dbReference type="Proteomes" id="UP000022910"/>
    </source>
</evidence>
<organism evidence="2 3">
    <name type="scientific">Rhizophagus irregularis (strain DAOM 197198w)</name>
    <name type="common">Glomus intraradices</name>
    <dbReference type="NCBI Taxonomy" id="1432141"/>
    <lineage>
        <taxon>Eukaryota</taxon>
        <taxon>Fungi</taxon>
        <taxon>Fungi incertae sedis</taxon>
        <taxon>Mucoromycota</taxon>
        <taxon>Glomeromycotina</taxon>
        <taxon>Glomeromycetes</taxon>
        <taxon>Glomerales</taxon>
        <taxon>Glomeraceae</taxon>
        <taxon>Rhizophagus</taxon>
    </lineage>
</organism>
<dbReference type="PROSITE" id="PS00108">
    <property type="entry name" value="PROTEIN_KINASE_ST"/>
    <property type="match status" value="1"/>
</dbReference>
<dbReference type="Gene3D" id="1.25.40.10">
    <property type="entry name" value="Tetratricopeptide repeat domain"/>
    <property type="match status" value="1"/>
</dbReference>
<dbReference type="InterPro" id="IPR001245">
    <property type="entry name" value="Ser-Thr/Tyr_kinase_cat_dom"/>
</dbReference>
<dbReference type="Pfam" id="PF22215">
    <property type="entry name" value="MLKL_N"/>
    <property type="match status" value="1"/>
</dbReference>
<dbReference type="InterPro" id="IPR054000">
    <property type="entry name" value="MLKL_N"/>
</dbReference>
<protein>
    <submittedName>
        <fullName evidence="2">Ssk22p</fullName>
    </submittedName>
</protein>
<dbReference type="CDD" id="cd21037">
    <property type="entry name" value="MLKL_NTD"/>
    <property type="match status" value="1"/>
</dbReference>
<dbReference type="SUPFAM" id="SSF56112">
    <property type="entry name" value="Protein kinase-like (PK-like)"/>
    <property type="match status" value="1"/>
</dbReference>
<dbReference type="Pfam" id="PF08238">
    <property type="entry name" value="Sel1"/>
    <property type="match status" value="1"/>
</dbReference>
<dbReference type="Gene3D" id="1.10.510.10">
    <property type="entry name" value="Transferase(Phosphotransferase) domain 1"/>
    <property type="match status" value="1"/>
</dbReference>
<dbReference type="GO" id="GO:0007166">
    <property type="term" value="P:cell surface receptor signaling pathway"/>
    <property type="evidence" value="ECO:0007669"/>
    <property type="project" value="InterPro"/>
</dbReference>
<evidence type="ECO:0000313" key="2">
    <source>
        <dbReference type="EMBL" id="EXX54041.1"/>
    </source>
</evidence>
<dbReference type="InterPro" id="IPR008271">
    <property type="entry name" value="Ser/Thr_kinase_AS"/>
</dbReference>
<dbReference type="PANTHER" id="PTHR44329">
    <property type="entry name" value="SERINE/THREONINE-PROTEIN KINASE TNNI3K-RELATED"/>
    <property type="match status" value="1"/>
</dbReference>
<keyword evidence="3" id="KW-1185">Reference proteome</keyword>
<dbReference type="InterPro" id="IPR011990">
    <property type="entry name" value="TPR-like_helical_dom_sf"/>
</dbReference>
<dbReference type="GO" id="GO:0005524">
    <property type="term" value="F:ATP binding"/>
    <property type="evidence" value="ECO:0007669"/>
    <property type="project" value="InterPro"/>
</dbReference>
<evidence type="ECO:0000259" key="1">
    <source>
        <dbReference type="PROSITE" id="PS50011"/>
    </source>
</evidence>
<dbReference type="Proteomes" id="UP000022910">
    <property type="component" value="Unassembled WGS sequence"/>
</dbReference>
<comment type="caution">
    <text evidence="2">The sequence shown here is derived from an EMBL/GenBank/DDBJ whole genome shotgun (WGS) entry which is preliminary data.</text>
</comment>
<name>A0A015K3N4_RHIIW</name>
<dbReference type="OrthoDB" id="4062651at2759"/>
<gene>
    <name evidence="2" type="ORF">RirG_238290</name>
</gene>
<dbReference type="AlphaFoldDB" id="A0A015K3N4"/>
<dbReference type="GO" id="GO:0004674">
    <property type="term" value="F:protein serine/threonine kinase activity"/>
    <property type="evidence" value="ECO:0007669"/>
    <property type="project" value="TreeGrafter"/>
</dbReference>
<dbReference type="InterPro" id="IPR059179">
    <property type="entry name" value="MLKL-like_MCAfunc"/>
</dbReference>
<dbReference type="InterPro" id="IPR036537">
    <property type="entry name" value="Adaptor_Cbl_N_dom_sf"/>
</dbReference>
<dbReference type="InterPro" id="IPR051681">
    <property type="entry name" value="Ser/Thr_Kinases-Pseudokinases"/>
</dbReference>
<dbReference type="SMART" id="SM00220">
    <property type="entry name" value="S_TKc"/>
    <property type="match status" value="1"/>
</dbReference>
<feature type="domain" description="Protein kinase" evidence="1">
    <location>
        <begin position="212"/>
        <end position="479"/>
    </location>
</feature>
<dbReference type="SMR" id="A0A015K3N4"/>
<dbReference type="Gene3D" id="1.20.930.20">
    <property type="entry name" value="Adaptor protein Cbl, N-terminal domain"/>
    <property type="match status" value="1"/>
</dbReference>
<dbReference type="InterPro" id="IPR000719">
    <property type="entry name" value="Prot_kinase_dom"/>
</dbReference>
<dbReference type="SUPFAM" id="SSF81901">
    <property type="entry name" value="HCP-like"/>
    <property type="match status" value="1"/>
</dbReference>
<dbReference type="InterPro" id="IPR006597">
    <property type="entry name" value="Sel1-like"/>
</dbReference>
<sequence length="682" mass="78923">MVDIKEATCLAGDVVGSFVPLIDVATTTIKKIIEICEAADYNQNICDVLTVRVKITGAALESLRRRKQKRKENDKVFHDAFHKFIYVLEEIKKFTTKISKIHGFKRYTTAISVKEKFIRLTDEYDKAMNDLHFTMAVANDEQRRIEKEALEEDIVEFEEYLKTMDKKVDNIDGKVDNILDGVQYIQNCINDKVVLHGAKKIDSIDLVSPPRPNPDDVRSGGSSNVVIRKIFKGQEVACKKISNTEEEMKSNPDVQKHLKILTILSDCNHILKFYGVSKIGIDSMMIFEWAGRGTLRELYEKKDINWHCKVRIALNICRGLVFLQQAEILHHDLKCENILMTHTLEPKIYKFDSARYDYGKTTSVGNKLDDTVRWLAPEKLSNANTRYTTQCEIFSFSMLLWELVFEKVPYKNMEKIEMIREHVIKGGREIIRFGKSTPEISKLQEGYRRIIYDSWKHNPHERLSFLKILDMLEELHSSISCMFDDDLPDLLPDKKLNLDGTKEDDLDDDLEIPDDVDPNISITLDEGVLAFRTGDHQKAWKCFEYHASNDNVTAKFWKGRYLWEGLHDDVKEREEGKALIKEAADRGNPDAQLRYAFILLKKLKQGDNQKIFMDYITKSAIEGENIAAQYHLGDIYYKGKCEIPENKSEGIKWLRKAALRNYSKAIKFLNELKIDIYGLENE</sequence>
<dbReference type="Pfam" id="PF07714">
    <property type="entry name" value="PK_Tyr_Ser-Thr"/>
    <property type="match status" value="1"/>
</dbReference>